<gene>
    <name evidence="2" type="ORF">PN645_03135</name>
</gene>
<dbReference type="SUPFAM" id="SSF48452">
    <property type="entry name" value="TPR-like"/>
    <property type="match status" value="1"/>
</dbReference>
<dbReference type="Proteomes" id="UP001212263">
    <property type="component" value="Unassembled WGS sequence"/>
</dbReference>
<dbReference type="Pfam" id="PF14322">
    <property type="entry name" value="SusD-like_3"/>
    <property type="match status" value="1"/>
</dbReference>
<dbReference type="Gene3D" id="1.25.40.390">
    <property type="match status" value="1"/>
</dbReference>
<dbReference type="PROSITE" id="PS51257">
    <property type="entry name" value="PROKAR_LIPOPROTEIN"/>
    <property type="match status" value="1"/>
</dbReference>
<evidence type="ECO:0000313" key="2">
    <source>
        <dbReference type="EMBL" id="MDB9221998.1"/>
    </source>
</evidence>
<evidence type="ECO:0000313" key="3">
    <source>
        <dbReference type="Proteomes" id="UP001212263"/>
    </source>
</evidence>
<accession>A0AAW6FDT9</accession>
<sequence>MNLKLYMRWAITAILLVAMTGCEKWLDVRPESEVGEGDMFSTEQGFMDALYGVYVSMGKNDLYGGRLPITMDVLGKLFDVRAGNEWEYMMAYNYRAPESAGISDAIWEKLYYCISLTNNILKHLEDETPESLDSYWYLKGECLALRAFLHYEIVRIFAPNIKDKPDYLSIPYRKGYSNLIDPQLKVKEVFEKILADLEEAKEALKDDVIRTETPVFVSGNVEEEQESEDVTHKNENYYMSSFLSNRKYRMNYYGVLATMARVYLDRSESNDREKAYECAMEIIESGKFRLIQRDDFMVTTENIKKRDALFTDEFIFGVFSTSVDAWYTSYCYPASNFTSRFRLVDVREGIFEGKITDFRYQLVESDPGSYDMLLKKHTEEYENSKQKIRILGLSEMYYIASEIKPEKATILMDSIARYRGITAVINDNTSADERMREIMKEYRKEFLADGQFFFAFKRLAKETFWESMNLGIPREDKVLVLPLPEAEIEYGDRVSEIWK</sequence>
<dbReference type="EMBL" id="JAQMRD010000003">
    <property type="protein sequence ID" value="MDB9221998.1"/>
    <property type="molecule type" value="Genomic_DNA"/>
</dbReference>
<dbReference type="RefSeq" id="WP_272053877.1">
    <property type="nucleotide sequence ID" value="NZ_JAQMRB010000001.1"/>
</dbReference>
<comment type="caution">
    <text evidence="2">The sequence shown here is derived from an EMBL/GenBank/DDBJ whole genome shotgun (WGS) entry which is preliminary data.</text>
</comment>
<reference evidence="2" key="1">
    <citation type="submission" date="2023-01" db="EMBL/GenBank/DDBJ databases">
        <title>Human gut microbiome strain richness.</title>
        <authorList>
            <person name="Chen-Liaw A."/>
        </authorList>
    </citation>
    <scope>NUCLEOTIDE SEQUENCE</scope>
    <source>
        <strain evidence="2">RTP21484st1_B7_RTP21484_190118</strain>
    </source>
</reference>
<evidence type="ECO:0000259" key="1">
    <source>
        <dbReference type="Pfam" id="PF14322"/>
    </source>
</evidence>
<protein>
    <submittedName>
        <fullName evidence="2">RagB/SusD family nutrient uptake outer membrane protein</fullName>
    </submittedName>
</protein>
<dbReference type="InterPro" id="IPR033985">
    <property type="entry name" value="SusD-like_N"/>
</dbReference>
<feature type="domain" description="SusD-like N-terminal" evidence="1">
    <location>
        <begin position="24"/>
        <end position="209"/>
    </location>
</feature>
<name>A0AAW6FDT9_9BACT</name>
<dbReference type="AlphaFoldDB" id="A0AAW6FDT9"/>
<dbReference type="InterPro" id="IPR011990">
    <property type="entry name" value="TPR-like_helical_dom_sf"/>
</dbReference>
<organism evidence="2 3">
    <name type="scientific">Odoribacter splanchnicus</name>
    <dbReference type="NCBI Taxonomy" id="28118"/>
    <lineage>
        <taxon>Bacteria</taxon>
        <taxon>Pseudomonadati</taxon>
        <taxon>Bacteroidota</taxon>
        <taxon>Bacteroidia</taxon>
        <taxon>Bacteroidales</taxon>
        <taxon>Odoribacteraceae</taxon>
        <taxon>Odoribacter</taxon>
    </lineage>
</organism>
<proteinExistence type="predicted"/>